<reference evidence="2" key="2">
    <citation type="submission" date="2021-04" db="EMBL/GenBank/DDBJ databases">
        <authorList>
            <person name="Zhang T."/>
            <person name="Zhang Y."/>
            <person name="Lu D."/>
            <person name="Zuo D."/>
            <person name="Du Z."/>
        </authorList>
    </citation>
    <scope>NUCLEOTIDE SEQUENCE</scope>
    <source>
        <strain evidence="2">JR1</strain>
    </source>
</reference>
<protein>
    <submittedName>
        <fullName evidence="2">Carboxypeptidase-like regulatory domain-containing protein</fullName>
    </submittedName>
</protein>
<gene>
    <name evidence="2" type="ORF">KDU71_06325</name>
</gene>
<keyword evidence="1" id="KW-1133">Transmembrane helix</keyword>
<dbReference type="Proteomes" id="UP000679220">
    <property type="component" value="Unassembled WGS sequence"/>
</dbReference>
<evidence type="ECO:0000256" key="1">
    <source>
        <dbReference type="SAM" id="Phobius"/>
    </source>
</evidence>
<dbReference type="EMBL" id="JAGTAR010000007">
    <property type="protein sequence ID" value="MBR8535167.1"/>
    <property type="molecule type" value="Genomic_DNA"/>
</dbReference>
<comment type="caution">
    <text evidence="2">The sequence shown here is derived from an EMBL/GenBank/DDBJ whole genome shotgun (WGS) entry which is preliminary data.</text>
</comment>
<keyword evidence="2" id="KW-0645">Protease</keyword>
<accession>A0A941IXW1</accession>
<keyword evidence="2" id="KW-0121">Carboxypeptidase</keyword>
<sequence>MKANSQSIGLSTRFFWILMAGMLSISFMAQGVVKKEKRVFEEGTYKEIKGKVVDANSGDDLVFANVTIEGTNIATVTNSEGSFALKVPNEMLNKNMTFSYIGYEKKSVPIASLKDDKNKIKLELLTVSLDAITVFPKDPNLLIEAVLNHRKDNYSQDENKMTAFYRETIRKRRNYASLSEAVVEVYKQGYSNHKDDAVKLLKGRKSVDYSKLDTVLFKLQGGPYSTLMLDIMKSPYMILRYDLLDQYDFEIANITRQDDRILYILNFKQKDWVPEPLFYGSLYIDSETMAIVSASYNVNTEDKRAVGEMFIKRKPAGADVYPTKASYLVTYREKGGKWIYGYSRGEITFKVDWKKKWFNTVYHTGIEMAITDWERTSEKAFKGTERMKKSVVMSDTEMGFADADFWGAYNVIEPEKSIESAIKKIQKNIEKLDN</sequence>
<keyword evidence="1" id="KW-0812">Transmembrane</keyword>
<dbReference type="GO" id="GO:0004180">
    <property type="term" value="F:carboxypeptidase activity"/>
    <property type="evidence" value="ECO:0007669"/>
    <property type="project" value="UniProtKB-KW"/>
</dbReference>
<keyword evidence="2" id="KW-0378">Hydrolase</keyword>
<dbReference type="AlphaFoldDB" id="A0A941IXW1"/>
<evidence type="ECO:0000313" key="3">
    <source>
        <dbReference type="Proteomes" id="UP000679220"/>
    </source>
</evidence>
<keyword evidence="1" id="KW-0472">Membrane</keyword>
<name>A0A941IXW1_9BACT</name>
<proteinExistence type="predicted"/>
<reference evidence="2" key="1">
    <citation type="journal article" date="2018" name="Int. J. Syst. Evol. Microbiol.">
        <title>Carboxylicivirga sediminis sp. nov., isolated from coastal sediment.</title>
        <authorList>
            <person name="Wang F.Q."/>
            <person name="Ren L.H."/>
            <person name="Zou R.J."/>
            <person name="Sun Y.Z."/>
            <person name="Liu X.J."/>
            <person name="Jiang F."/>
            <person name="Liu L.J."/>
        </authorList>
    </citation>
    <scope>NUCLEOTIDE SEQUENCE</scope>
    <source>
        <strain evidence="2">JR1</strain>
    </source>
</reference>
<dbReference type="Gene3D" id="2.60.40.1120">
    <property type="entry name" value="Carboxypeptidase-like, regulatory domain"/>
    <property type="match status" value="1"/>
</dbReference>
<dbReference type="SUPFAM" id="SSF49464">
    <property type="entry name" value="Carboxypeptidase regulatory domain-like"/>
    <property type="match status" value="1"/>
</dbReference>
<dbReference type="InterPro" id="IPR008969">
    <property type="entry name" value="CarboxyPept-like_regulatory"/>
</dbReference>
<keyword evidence="3" id="KW-1185">Reference proteome</keyword>
<evidence type="ECO:0000313" key="2">
    <source>
        <dbReference type="EMBL" id="MBR8535167.1"/>
    </source>
</evidence>
<organism evidence="2 3">
    <name type="scientific">Carboxylicivirga sediminis</name>
    <dbReference type="NCBI Taxonomy" id="2006564"/>
    <lineage>
        <taxon>Bacteria</taxon>
        <taxon>Pseudomonadati</taxon>
        <taxon>Bacteroidota</taxon>
        <taxon>Bacteroidia</taxon>
        <taxon>Marinilabiliales</taxon>
        <taxon>Marinilabiliaceae</taxon>
        <taxon>Carboxylicivirga</taxon>
    </lineage>
</organism>
<dbReference type="RefSeq" id="WP_212189074.1">
    <property type="nucleotide sequence ID" value="NZ_JAGTAR010000007.1"/>
</dbReference>
<dbReference type="Pfam" id="PF13715">
    <property type="entry name" value="CarbopepD_reg_2"/>
    <property type="match status" value="1"/>
</dbReference>
<feature type="transmembrane region" description="Helical" evidence="1">
    <location>
        <begin position="14"/>
        <end position="33"/>
    </location>
</feature>